<name>A0AAD7DCA4_MYCRO</name>
<accession>A0AAD7DCA4</accession>
<sequence length="285" mass="30450">MLQGMAGEIDRPAFGVEDVLIGEEELAAVLVPVDCGGEVGVPLAVARVKIGITLPENWDVASPGNVSRQAPRPSVPKLHDSEMMPVRKETLSCSREASATNVAAGETGTQLLAQVVSPSDPTPTAEIVRDTEERLGVGKKPNYLQRLESTCSLETACQGLQATQLSLGGAHKPLQETGPLLRLSFTGVISRLPRGVELGGASTRWLEQEREKVVEILLFLAFGALGRAARPFGIQNLETGGVAWNCFQEPDLCAASRSNANDLATAPNIFGAVTCNLRFFRQEYT</sequence>
<organism evidence="1 2">
    <name type="scientific">Mycena rosella</name>
    <name type="common">Pink bonnet</name>
    <name type="synonym">Agaricus rosellus</name>
    <dbReference type="NCBI Taxonomy" id="1033263"/>
    <lineage>
        <taxon>Eukaryota</taxon>
        <taxon>Fungi</taxon>
        <taxon>Dikarya</taxon>
        <taxon>Basidiomycota</taxon>
        <taxon>Agaricomycotina</taxon>
        <taxon>Agaricomycetes</taxon>
        <taxon>Agaricomycetidae</taxon>
        <taxon>Agaricales</taxon>
        <taxon>Marasmiineae</taxon>
        <taxon>Mycenaceae</taxon>
        <taxon>Mycena</taxon>
    </lineage>
</organism>
<evidence type="ECO:0000313" key="1">
    <source>
        <dbReference type="EMBL" id="KAJ7687049.1"/>
    </source>
</evidence>
<dbReference type="Proteomes" id="UP001221757">
    <property type="component" value="Unassembled WGS sequence"/>
</dbReference>
<protein>
    <submittedName>
        <fullName evidence="1">Uncharacterized protein</fullName>
    </submittedName>
</protein>
<proteinExistence type="predicted"/>
<keyword evidence="2" id="KW-1185">Reference proteome</keyword>
<evidence type="ECO:0000313" key="2">
    <source>
        <dbReference type="Proteomes" id="UP001221757"/>
    </source>
</evidence>
<gene>
    <name evidence="1" type="ORF">B0H17DRAFT_1136555</name>
</gene>
<dbReference type="EMBL" id="JARKIE010000091">
    <property type="protein sequence ID" value="KAJ7687049.1"/>
    <property type="molecule type" value="Genomic_DNA"/>
</dbReference>
<reference evidence="1" key="1">
    <citation type="submission" date="2023-03" db="EMBL/GenBank/DDBJ databases">
        <title>Massive genome expansion in bonnet fungi (Mycena s.s.) driven by repeated elements and novel gene families across ecological guilds.</title>
        <authorList>
            <consortium name="Lawrence Berkeley National Laboratory"/>
            <person name="Harder C.B."/>
            <person name="Miyauchi S."/>
            <person name="Viragh M."/>
            <person name="Kuo A."/>
            <person name="Thoen E."/>
            <person name="Andreopoulos B."/>
            <person name="Lu D."/>
            <person name="Skrede I."/>
            <person name="Drula E."/>
            <person name="Henrissat B."/>
            <person name="Morin E."/>
            <person name="Kohler A."/>
            <person name="Barry K."/>
            <person name="LaButti K."/>
            <person name="Morin E."/>
            <person name="Salamov A."/>
            <person name="Lipzen A."/>
            <person name="Mereny Z."/>
            <person name="Hegedus B."/>
            <person name="Baldrian P."/>
            <person name="Stursova M."/>
            <person name="Weitz H."/>
            <person name="Taylor A."/>
            <person name="Grigoriev I.V."/>
            <person name="Nagy L.G."/>
            <person name="Martin F."/>
            <person name="Kauserud H."/>
        </authorList>
    </citation>
    <scope>NUCLEOTIDE SEQUENCE</scope>
    <source>
        <strain evidence="1">CBHHK067</strain>
    </source>
</reference>
<comment type="caution">
    <text evidence="1">The sequence shown here is derived from an EMBL/GenBank/DDBJ whole genome shotgun (WGS) entry which is preliminary data.</text>
</comment>
<dbReference type="AlphaFoldDB" id="A0AAD7DCA4"/>